<evidence type="ECO:0000256" key="9">
    <source>
        <dbReference type="ARBA" id="ARBA00038929"/>
    </source>
</evidence>
<evidence type="ECO:0000313" key="13">
    <source>
        <dbReference type="EMBL" id="CAI5758819.1"/>
    </source>
</evidence>
<keyword evidence="5 10" id="KW-0378">Hydrolase</keyword>
<keyword evidence="3" id="KW-0964">Secreted</keyword>
<evidence type="ECO:0000256" key="8">
    <source>
        <dbReference type="ARBA" id="ARBA00036824"/>
    </source>
</evidence>
<dbReference type="SUPFAM" id="SSF51445">
    <property type="entry name" value="(Trans)glycosidases"/>
    <property type="match status" value="1"/>
</dbReference>
<name>A0A9W4XHB7_9ASCO</name>
<evidence type="ECO:0000256" key="5">
    <source>
        <dbReference type="ARBA" id="ARBA00022801"/>
    </source>
</evidence>
<feature type="signal peptide" evidence="11">
    <location>
        <begin position="1"/>
        <end position="17"/>
    </location>
</feature>
<evidence type="ECO:0000256" key="10">
    <source>
        <dbReference type="RuleBase" id="RU361153"/>
    </source>
</evidence>
<dbReference type="OrthoDB" id="62120at2759"/>
<dbReference type="Proteomes" id="UP001152885">
    <property type="component" value="Unassembled WGS sequence"/>
</dbReference>
<evidence type="ECO:0000256" key="7">
    <source>
        <dbReference type="ARBA" id="ARBA00023316"/>
    </source>
</evidence>
<comment type="similarity">
    <text evidence="2 10">Belongs to the glycosyl hydrolase 5 (cellulase A) family.</text>
</comment>
<sequence length="479" mass="55831">MRLIFLLLSFYISRVFSIQFKLANSSLITNSSSSSIQQNPNLTNFQYKGVSIGGWLVLEPYITPALFNKSLESNETAKDLPVDEFHFCKKLGLEKAKELLTEHWETWYNETDFKNIKEVGLNLIRIPIGYWAFEKLEDDPYVQGQVEYLDRAIEWSKKYGLYVLIDMHGAPNTQNGFDNSGLRNIGYPGWQNNTKYIDHTYKVLNQIYLRYGTSEYNDTIIGIEVLNEPFGPSLNMNKLKEFYIETYNDARNLQQVNNTIFLQEAFQPIDYWGVFLEYGNVTITLNNTNMTKSADFENVIIDHHHYEVFAGSVTQNLSTHLENVKNYAESIGRENFGAIIGEWSAALTDCAYWVNGIGLGNRYEATKPYTDFNKTGSCKEVNQAPEHWSKEMKKDYRTFIEMQLYQYSNQSRGYIFWCWKIDQNNTEWDFQRLVKHDMVPQPLDKYKYLDKNGKVNQSSILRITTSLVVLQILIYTFIL</sequence>
<dbReference type="PANTHER" id="PTHR31297">
    <property type="entry name" value="GLUCAN ENDO-1,6-BETA-GLUCOSIDASE B"/>
    <property type="match status" value="1"/>
</dbReference>
<dbReference type="GO" id="GO:0004338">
    <property type="term" value="F:glucan exo-1,3-beta-glucosidase activity"/>
    <property type="evidence" value="ECO:0007669"/>
    <property type="project" value="UniProtKB-EC"/>
</dbReference>
<dbReference type="Pfam" id="PF00150">
    <property type="entry name" value="Cellulase"/>
    <property type="match status" value="1"/>
</dbReference>
<dbReference type="InterPro" id="IPR018087">
    <property type="entry name" value="Glyco_hydro_5_CS"/>
</dbReference>
<keyword evidence="6 10" id="KW-0326">Glycosidase</keyword>
<comment type="subcellular location">
    <subcellularLocation>
        <location evidence="1">Secreted</location>
    </subcellularLocation>
</comment>
<keyword evidence="14" id="KW-1185">Reference proteome</keyword>
<dbReference type="GO" id="GO:0071555">
    <property type="term" value="P:cell wall organization"/>
    <property type="evidence" value="ECO:0007669"/>
    <property type="project" value="UniProtKB-KW"/>
</dbReference>
<keyword evidence="4 11" id="KW-0732">Signal</keyword>
<evidence type="ECO:0000259" key="12">
    <source>
        <dbReference type="Pfam" id="PF00150"/>
    </source>
</evidence>
<dbReference type="GO" id="GO:0009251">
    <property type="term" value="P:glucan catabolic process"/>
    <property type="evidence" value="ECO:0007669"/>
    <property type="project" value="TreeGrafter"/>
</dbReference>
<dbReference type="InterPro" id="IPR001547">
    <property type="entry name" value="Glyco_hydro_5"/>
</dbReference>
<keyword evidence="7" id="KW-0961">Cell wall biogenesis/degradation</keyword>
<evidence type="ECO:0000256" key="1">
    <source>
        <dbReference type="ARBA" id="ARBA00004613"/>
    </source>
</evidence>
<proteinExistence type="inferred from homology"/>
<dbReference type="EMBL" id="CANTUO010000003">
    <property type="protein sequence ID" value="CAI5758819.1"/>
    <property type="molecule type" value="Genomic_DNA"/>
</dbReference>
<feature type="chain" id="PRO_5040844838" description="glucan 1,3-beta-glucosidase" evidence="11">
    <location>
        <begin position="18"/>
        <end position="479"/>
    </location>
</feature>
<dbReference type="GO" id="GO:0005576">
    <property type="term" value="C:extracellular region"/>
    <property type="evidence" value="ECO:0007669"/>
    <property type="project" value="UniProtKB-SubCell"/>
</dbReference>
<dbReference type="AlphaFoldDB" id="A0A9W4XHB7"/>
<dbReference type="InterPro" id="IPR017853">
    <property type="entry name" value="GH"/>
</dbReference>
<protein>
    <recommendedName>
        <fullName evidence="9">glucan 1,3-beta-glucosidase</fullName>
        <ecNumber evidence="9">3.2.1.58</ecNumber>
    </recommendedName>
</protein>
<evidence type="ECO:0000256" key="2">
    <source>
        <dbReference type="ARBA" id="ARBA00005641"/>
    </source>
</evidence>
<comment type="caution">
    <text evidence="13">The sequence shown here is derived from an EMBL/GenBank/DDBJ whole genome shotgun (WGS) entry which is preliminary data.</text>
</comment>
<dbReference type="PANTHER" id="PTHR31297:SF1">
    <property type="entry name" value="GLUCAN 1,3-BETA-GLUCOSIDASE I_II-RELATED"/>
    <property type="match status" value="1"/>
</dbReference>
<dbReference type="GO" id="GO:0009986">
    <property type="term" value="C:cell surface"/>
    <property type="evidence" value="ECO:0007669"/>
    <property type="project" value="TreeGrafter"/>
</dbReference>
<evidence type="ECO:0000256" key="6">
    <source>
        <dbReference type="ARBA" id="ARBA00023295"/>
    </source>
</evidence>
<gene>
    <name evidence="13" type="ORF">CANVERA_P3331</name>
</gene>
<dbReference type="Gene3D" id="3.20.20.80">
    <property type="entry name" value="Glycosidases"/>
    <property type="match status" value="1"/>
</dbReference>
<evidence type="ECO:0000256" key="4">
    <source>
        <dbReference type="ARBA" id="ARBA00022729"/>
    </source>
</evidence>
<reference evidence="13" key="1">
    <citation type="submission" date="2022-12" db="EMBL/GenBank/DDBJ databases">
        <authorList>
            <person name="Brejova B."/>
        </authorList>
    </citation>
    <scope>NUCLEOTIDE SEQUENCE</scope>
</reference>
<dbReference type="PROSITE" id="PS00659">
    <property type="entry name" value="GLYCOSYL_HYDROL_F5"/>
    <property type="match status" value="1"/>
</dbReference>
<dbReference type="InterPro" id="IPR050386">
    <property type="entry name" value="Glycosyl_hydrolase_5"/>
</dbReference>
<dbReference type="EC" id="3.2.1.58" evidence="9"/>
<evidence type="ECO:0000313" key="14">
    <source>
        <dbReference type="Proteomes" id="UP001152885"/>
    </source>
</evidence>
<evidence type="ECO:0000256" key="11">
    <source>
        <dbReference type="SAM" id="SignalP"/>
    </source>
</evidence>
<accession>A0A9W4XHB7</accession>
<feature type="domain" description="Glycoside hydrolase family 5" evidence="12">
    <location>
        <begin position="107"/>
        <end position="346"/>
    </location>
</feature>
<comment type="catalytic activity">
    <reaction evidence="8">
        <text>Successive hydrolysis of beta-D-glucose units from the non-reducing ends of (1-&gt;3)-beta-D-glucans, releasing alpha-glucose.</text>
        <dbReference type="EC" id="3.2.1.58"/>
    </reaction>
</comment>
<evidence type="ECO:0000256" key="3">
    <source>
        <dbReference type="ARBA" id="ARBA00022525"/>
    </source>
</evidence>
<organism evidence="13 14">
    <name type="scientific">Candida verbasci</name>
    <dbReference type="NCBI Taxonomy" id="1227364"/>
    <lineage>
        <taxon>Eukaryota</taxon>
        <taxon>Fungi</taxon>
        <taxon>Dikarya</taxon>
        <taxon>Ascomycota</taxon>
        <taxon>Saccharomycotina</taxon>
        <taxon>Pichiomycetes</taxon>
        <taxon>Debaryomycetaceae</taxon>
        <taxon>Candida/Lodderomyces clade</taxon>
        <taxon>Candida</taxon>
    </lineage>
</organism>